<keyword evidence="1" id="KW-0472">Membrane</keyword>
<comment type="caution">
    <text evidence="2">The sequence shown here is derived from an EMBL/GenBank/DDBJ whole genome shotgun (WGS) entry which is preliminary data.</text>
</comment>
<dbReference type="RefSeq" id="WP_270688992.1">
    <property type="nucleotide sequence ID" value="NZ_JAQFWQ010000092.1"/>
</dbReference>
<accession>A0ABT4UA27</accession>
<evidence type="ECO:0000313" key="2">
    <source>
        <dbReference type="EMBL" id="MDA2813820.1"/>
    </source>
</evidence>
<protein>
    <submittedName>
        <fullName evidence="2">DUF1772 domain-containing protein</fullName>
    </submittedName>
</protein>
<dbReference type="Proteomes" id="UP001527866">
    <property type="component" value="Unassembled WGS sequence"/>
</dbReference>
<keyword evidence="1" id="KW-0812">Transmembrane</keyword>
<feature type="transmembrane region" description="Helical" evidence="1">
    <location>
        <begin position="58"/>
        <end position="79"/>
    </location>
</feature>
<dbReference type="EMBL" id="JAQFWQ010000092">
    <property type="protein sequence ID" value="MDA2813820.1"/>
    <property type="molecule type" value="Genomic_DNA"/>
</dbReference>
<gene>
    <name evidence="2" type="ORF">O4J56_24455</name>
</gene>
<feature type="transmembrane region" description="Helical" evidence="1">
    <location>
        <begin position="86"/>
        <end position="109"/>
    </location>
</feature>
<keyword evidence="3" id="KW-1185">Reference proteome</keyword>
<organism evidence="2 3">
    <name type="scientific">Nocardiopsis endophytica</name>
    <dbReference type="NCBI Taxonomy" id="3018445"/>
    <lineage>
        <taxon>Bacteria</taxon>
        <taxon>Bacillati</taxon>
        <taxon>Actinomycetota</taxon>
        <taxon>Actinomycetes</taxon>
        <taxon>Streptosporangiales</taxon>
        <taxon>Nocardiopsidaceae</taxon>
        <taxon>Nocardiopsis</taxon>
    </lineage>
</organism>
<feature type="transmembrane region" description="Helical" evidence="1">
    <location>
        <begin position="144"/>
        <end position="163"/>
    </location>
</feature>
<dbReference type="InterPro" id="IPR013901">
    <property type="entry name" value="Anthrone_oxy"/>
</dbReference>
<sequence length="164" mass="16145">MAEFWRVAAAVAAAVAALTATGVYAGLFFAFTVGVMPGLRGVGAPVFVGAMQGINRAIVNPVFLAVFLGAPVLALVAAVSATGAGGVAAVAGWAAFVLVAAVFVVTAALNVPLNNALEAAGPVDGPEAEAARRAFEAPWVRWNAVRTVLSAAGVVCLAVSVAAG</sequence>
<name>A0ABT4UA27_9ACTN</name>
<dbReference type="Pfam" id="PF08592">
    <property type="entry name" value="Anthrone_oxy"/>
    <property type="match status" value="1"/>
</dbReference>
<proteinExistence type="predicted"/>
<evidence type="ECO:0000256" key="1">
    <source>
        <dbReference type="SAM" id="Phobius"/>
    </source>
</evidence>
<keyword evidence="1" id="KW-1133">Transmembrane helix</keyword>
<evidence type="ECO:0000313" key="3">
    <source>
        <dbReference type="Proteomes" id="UP001527866"/>
    </source>
</evidence>
<reference evidence="2 3" key="1">
    <citation type="submission" date="2023-01" db="EMBL/GenBank/DDBJ databases">
        <title>Draft genome sequence of Nocardiopsis sp. RSe5-2 isolated from halophytes.</title>
        <authorList>
            <person name="Duangmal K."/>
            <person name="Chantavorakit T."/>
        </authorList>
    </citation>
    <scope>NUCLEOTIDE SEQUENCE [LARGE SCALE GENOMIC DNA]</scope>
    <source>
        <strain evidence="2 3">RSe5-2</strain>
    </source>
</reference>